<sequence>MKNGLKFGLAGLLICLAGCAATTYEVKGLNSENSAYLKADSEHEHGIFVGLDERLYIHEINGVAAGDFIKGYPEDAKILQGENEVKVEYWHSQISSNGCVKFFAEAGNTYIIRKKREGMSVYYWVVKEGSEKPISKGCSA</sequence>
<accession>A0A1S1N8E9</accession>
<dbReference type="EMBL" id="MNAN01000032">
    <property type="protein sequence ID" value="OHU94958.1"/>
    <property type="molecule type" value="Genomic_DNA"/>
</dbReference>
<gene>
    <name evidence="2" type="ORF">BIW53_13150</name>
</gene>
<dbReference type="RefSeq" id="WP_070992474.1">
    <property type="nucleotide sequence ID" value="NZ_CBCSHD010000018.1"/>
</dbReference>
<organism evidence="2 3">
    <name type="scientific">Pseudoalteromonas byunsanensis</name>
    <dbReference type="NCBI Taxonomy" id="327939"/>
    <lineage>
        <taxon>Bacteria</taxon>
        <taxon>Pseudomonadati</taxon>
        <taxon>Pseudomonadota</taxon>
        <taxon>Gammaproteobacteria</taxon>
        <taxon>Alteromonadales</taxon>
        <taxon>Pseudoalteromonadaceae</taxon>
        <taxon>Pseudoalteromonas</taxon>
    </lineage>
</organism>
<reference evidence="2 3" key="1">
    <citation type="submission" date="2016-10" db="EMBL/GenBank/DDBJ databases">
        <title>Pseudoalteromonas amylolytica sp. nov., isolated from the surface seawater.</title>
        <authorList>
            <person name="Wu Y.-H."/>
            <person name="Cheng H."/>
            <person name="Jin X.-B."/>
            <person name="Wang C.-S."/>
            <person name="Xu X.-W."/>
        </authorList>
    </citation>
    <scope>NUCLEOTIDE SEQUENCE [LARGE SCALE GENOMIC DNA]</scope>
    <source>
        <strain evidence="2 3">JCM 12483</strain>
    </source>
</reference>
<feature type="signal peptide" evidence="1">
    <location>
        <begin position="1"/>
        <end position="20"/>
    </location>
</feature>
<evidence type="ECO:0000313" key="2">
    <source>
        <dbReference type="EMBL" id="OHU94958.1"/>
    </source>
</evidence>
<name>A0A1S1N8E9_9GAMM</name>
<feature type="chain" id="PRO_5010203840" description="Lipoprotein" evidence="1">
    <location>
        <begin position="21"/>
        <end position="140"/>
    </location>
</feature>
<protein>
    <recommendedName>
        <fullName evidence="4">Lipoprotein</fullName>
    </recommendedName>
</protein>
<dbReference type="OrthoDB" id="7061693at2"/>
<dbReference type="AlphaFoldDB" id="A0A1S1N8E9"/>
<proteinExistence type="predicted"/>
<dbReference type="Proteomes" id="UP000180253">
    <property type="component" value="Unassembled WGS sequence"/>
</dbReference>
<evidence type="ECO:0000256" key="1">
    <source>
        <dbReference type="SAM" id="SignalP"/>
    </source>
</evidence>
<evidence type="ECO:0000313" key="3">
    <source>
        <dbReference type="Proteomes" id="UP000180253"/>
    </source>
</evidence>
<evidence type="ECO:0008006" key="4">
    <source>
        <dbReference type="Google" id="ProtNLM"/>
    </source>
</evidence>
<comment type="caution">
    <text evidence="2">The sequence shown here is derived from an EMBL/GenBank/DDBJ whole genome shotgun (WGS) entry which is preliminary data.</text>
</comment>
<keyword evidence="1" id="KW-0732">Signal</keyword>
<keyword evidence="3" id="KW-1185">Reference proteome</keyword>